<dbReference type="GO" id="GO:0005739">
    <property type="term" value="C:mitochondrion"/>
    <property type="evidence" value="ECO:0007669"/>
    <property type="project" value="TreeGrafter"/>
</dbReference>
<dbReference type="GO" id="GO:0006281">
    <property type="term" value="P:DNA repair"/>
    <property type="evidence" value="ECO:0007669"/>
    <property type="project" value="UniProtKB-ARBA"/>
</dbReference>
<dbReference type="STRING" id="135651.G0NYX8"/>
<evidence type="ECO:0000313" key="2">
    <source>
        <dbReference type="EMBL" id="EGT40268.1"/>
    </source>
</evidence>
<sequence length="190" mass="21653">MTLGTNTHSRVEEMLKTGHDESSLTQLIDSVKNIAIKNYMKSALPVILKIQHPETSVCEKSVRHPTLAYQGRFDAVVQYKNNWCILDWKTSPAQSTFSKQGEESLSYLTYVRQLAAYASAFNHDHRHQSYPIVKQGLLVSLKEDGTPAEVYEIPEDGLEQTLEDVKSKLKEFWAKVMSTDLNNIDFAYRP</sequence>
<dbReference type="eggNOG" id="ENOG502QVKE">
    <property type="taxonomic scope" value="Eukaryota"/>
</dbReference>
<protein>
    <recommendedName>
        <fullName evidence="1">PD-(D/E)XK endonuclease-like domain-containing protein</fullName>
    </recommendedName>
</protein>
<organism evidence="3">
    <name type="scientific">Caenorhabditis brenneri</name>
    <name type="common">Nematode worm</name>
    <dbReference type="NCBI Taxonomy" id="135651"/>
    <lineage>
        <taxon>Eukaryota</taxon>
        <taxon>Metazoa</taxon>
        <taxon>Ecdysozoa</taxon>
        <taxon>Nematoda</taxon>
        <taxon>Chromadorea</taxon>
        <taxon>Rhabditida</taxon>
        <taxon>Rhabditina</taxon>
        <taxon>Rhabditomorpha</taxon>
        <taxon>Rhabditoidea</taxon>
        <taxon>Rhabditidae</taxon>
        <taxon>Peloderinae</taxon>
        <taxon>Caenorhabditis</taxon>
    </lineage>
</organism>
<dbReference type="EMBL" id="GL379985">
    <property type="protein sequence ID" value="EGT40268.1"/>
    <property type="molecule type" value="Genomic_DNA"/>
</dbReference>
<dbReference type="OrthoDB" id="5777131at2759"/>
<dbReference type="HOGENOM" id="CLU_1429167_0_0_1"/>
<dbReference type="GO" id="GO:0008297">
    <property type="term" value="F:single-stranded DNA exodeoxyribonuclease activity"/>
    <property type="evidence" value="ECO:0007669"/>
    <property type="project" value="TreeGrafter"/>
</dbReference>
<dbReference type="AlphaFoldDB" id="G0NYX8"/>
<dbReference type="Proteomes" id="UP000008068">
    <property type="component" value="Unassembled WGS sequence"/>
</dbReference>
<dbReference type="PANTHER" id="PTHR31340">
    <property type="entry name" value="MITOCHONDRIAL GENOME MAINTENANCE EXONUCLEASE 1"/>
    <property type="match status" value="1"/>
</dbReference>
<dbReference type="SUPFAM" id="SSF52980">
    <property type="entry name" value="Restriction endonuclease-like"/>
    <property type="match status" value="1"/>
</dbReference>
<gene>
    <name evidence="2" type="ORF">CAEBREN_21012</name>
</gene>
<feature type="domain" description="PD-(D/E)XK endonuclease-like" evidence="1">
    <location>
        <begin position="67"/>
        <end position="171"/>
    </location>
</feature>
<dbReference type="FunCoup" id="G0NYX8">
    <property type="interactions" value="164"/>
</dbReference>
<dbReference type="InParanoid" id="G0NYX8"/>
<reference evidence="3" key="1">
    <citation type="submission" date="2011-07" db="EMBL/GenBank/DDBJ databases">
        <authorList>
            <consortium name="Caenorhabditis brenneri Sequencing and Analysis Consortium"/>
            <person name="Wilson R.K."/>
        </authorList>
    </citation>
    <scope>NUCLEOTIDE SEQUENCE [LARGE SCALE GENOMIC DNA]</scope>
    <source>
        <strain evidence="3">PB2801</strain>
    </source>
</reference>
<dbReference type="InterPro" id="IPR038726">
    <property type="entry name" value="PDDEXK_AddAB-type"/>
</dbReference>
<keyword evidence="3" id="KW-1185">Reference proteome</keyword>
<dbReference type="InterPro" id="IPR011604">
    <property type="entry name" value="PDDEXK-like_dom_sf"/>
</dbReference>
<evidence type="ECO:0000259" key="1">
    <source>
        <dbReference type="Pfam" id="PF12705"/>
    </source>
</evidence>
<name>G0NYX8_CAEBE</name>
<dbReference type="InterPro" id="IPR011335">
    <property type="entry name" value="Restrct_endonuc-II-like"/>
</dbReference>
<dbReference type="GO" id="GO:0006264">
    <property type="term" value="P:mitochondrial DNA replication"/>
    <property type="evidence" value="ECO:0007669"/>
    <property type="project" value="TreeGrafter"/>
</dbReference>
<dbReference type="Pfam" id="PF12705">
    <property type="entry name" value="PDDEXK_1"/>
    <property type="match status" value="1"/>
</dbReference>
<evidence type="ECO:0000313" key="3">
    <source>
        <dbReference type="Proteomes" id="UP000008068"/>
    </source>
</evidence>
<dbReference type="PANTHER" id="PTHR31340:SF3">
    <property type="entry name" value="MITOCHONDRIAL GENOME MAINTENANCE EXONUCLEASE 1"/>
    <property type="match status" value="1"/>
</dbReference>
<accession>G0NYX8</accession>
<proteinExistence type="predicted"/>
<dbReference type="Gene3D" id="3.90.320.10">
    <property type="match status" value="1"/>
</dbReference>